<dbReference type="Pfam" id="PF07963">
    <property type="entry name" value="N_methyl"/>
    <property type="match status" value="1"/>
</dbReference>
<dbReference type="SUPFAM" id="SSF54523">
    <property type="entry name" value="Pili subunits"/>
    <property type="match status" value="1"/>
</dbReference>
<proteinExistence type="predicted"/>
<name>A1VVD7_POLNA</name>
<dbReference type="NCBIfam" id="TIGR02532">
    <property type="entry name" value="IV_pilin_GFxxxE"/>
    <property type="match status" value="1"/>
</dbReference>
<protein>
    <submittedName>
        <fullName evidence="3">Putative fimbrial protein</fullName>
    </submittedName>
</protein>
<dbReference type="KEGG" id="pna:Pnap_4333"/>
<dbReference type="PROSITE" id="PS00409">
    <property type="entry name" value="PROKAR_NTER_METHYL"/>
    <property type="match status" value="1"/>
</dbReference>
<evidence type="ECO:0000313" key="3">
    <source>
        <dbReference type="EMBL" id="ABM39615.1"/>
    </source>
</evidence>
<dbReference type="EMBL" id="CP000530">
    <property type="protein sequence ID" value="ABM39615.1"/>
    <property type="molecule type" value="Genomic_DNA"/>
</dbReference>
<organism evidence="3 4">
    <name type="scientific">Polaromonas naphthalenivorans (strain CJ2)</name>
    <dbReference type="NCBI Taxonomy" id="365044"/>
    <lineage>
        <taxon>Bacteria</taxon>
        <taxon>Pseudomonadati</taxon>
        <taxon>Pseudomonadota</taxon>
        <taxon>Betaproteobacteria</taxon>
        <taxon>Burkholderiales</taxon>
        <taxon>Comamonadaceae</taxon>
        <taxon>Polaromonas</taxon>
    </lineage>
</organism>
<dbReference type="AlphaFoldDB" id="A1VVD7"/>
<geneLocation type="plasmid" evidence="3 4">
    <name>pPNAP01</name>
</geneLocation>
<dbReference type="InterPro" id="IPR045584">
    <property type="entry name" value="Pilin-like"/>
</dbReference>
<keyword evidence="1" id="KW-1133">Transmembrane helix</keyword>
<evidence type="ECO:0000259" key="2">
    <source>
        <dbReference type="Pfam" id="PF08805"/>
    </source>
</evidence>
<dbReference type="InterPro" id="IPR012902">
    <property type="entry name" value="N_methyl_site"/>
</dbReference>
<feature type="transmembrane region" description="Helical" evidence="1">
    <location>
        <begin position="20"/>
        <end position="40"/>
    </location>
</feature>
<dbReference type="Gene3D" id="3.30.1690.10">
    <property type="entry name" value="TcpA-like pilin"/>
    <property type="match status" value="1"/>
</dbReference>
<keyword evidence="1" id="KW-0812">Transmembrane</keyword>
<dbReference type="Pfam" id="PF08805">
    <property type="entry name" value="PilS"/>
    <property type="match status" value="1"/>
</dbReference>
<dbReference type="InterPro" id="IPR014911">
    <property type="entry name" value="PilS_N"/>
</dbReference>
<keyword evidence="4" id="KW-1185">Reference proteome</keyword>
<accession>A1VVD7</accession>
<dbReference type="Proteomes" id="UP000000644">
    <property type="component" value="Plasmid pPNAP01"/>
</dbReference>
<sequence length="197" mass="20018">MKISPRVSHARPALKQQTGFTLVELLVVAAIIAILTIAALPQIQAYIVSGKVGPANNEMQRGLTRMKINAEGNGTTPYSGVTTAVFANTMRDGSVFTVAGVAGAATIKHGLTASGAGVVAVAPAKIVATGDAFSITMNGVNRGACPDIAATMQKSAAQIDINGTTVKPIGGKFDGAAATNACIDTNTDTNVFVFTVQ</sequence>
<reference evidence="4" key="1">
    <citation type="journal article" date="2009" name="Environ. Microbiol.">
        <title>The genome of Polaromonas naphthalenivorans strain CJ2, isolated from coal tar-contaminated sediment, reveals physiological and metabolic versatility and evolution through extensive horizontal gene transfer.</title>
        <authorList>
            <person name="Yagi J.M."/>
            <person name="Sims D."/>
            <person name="Brettin T."/>
            <person name="Bruce D."/>
            <person name="Madsen E.L."/>
        </authorList>
    </citation>
    <scope>NUCLEOTIDE SEQUENCE [LARGE SCALE GENOMIC DNA]</scope>
    <source>
        <strain evidence="4">CJ2</strain>
        <plasmid evidence="4">Plasmid pPNAP01</plasmid>
    </source>
</reference>
<dbReference type="OrthoDB" id="8683788at2"/>
<dbReference type="HOGENOM" id="CLU_119520_0_0_4"/>
<gene>
    <name evidence="3" type="ordered locus">Pnap_4333</name>
</gene>
<evidence type="ECO:0000313" key="4">
    <source>
        <dbReference type="Proteomes" id="UP000000644"/>
    </source>
</evidence>
<dbReference type="RefSeq" id="WP_011797988.1">
    <property type="nucleotide sequence ID" value="NC_008757.1"/>
</dbReference>
<keyword evidence="3" id="KW-0614">Plasmid</keyword>
<evidence type="ECO:0000256" key="1">
    <source>
        <dbReference type="SAM" id="Phobius"/>
    </source>
</evidence>
<feature type="domain" description="Type 4 secretion system PilS N-terminal" evidence="2">
    <location>
        <begin position="116"/>
        <end position="195"/>
    </location>
</feature>
<keyword evidence="1" id="KW-0472">Membrane</keyword>